<dbReference type="OMA" id="PANGHCQ"/>
<feature type="repeat" description="WD" evidence="3">
    <location>
        <begin position="179"/>
        <end position="218"/>
    </location>
</feature>
<dbReference type="PANTHER" id="PTHR22847">
    <property type="entry name" value="WD40 REPEAT PROTEIN"/>
    <property type="match status" value="1"/>
</dbReference>
<dbReference type="PRINTS" id="PR00320">
    <property type="entry name" value="GPROTEINBRPT"/>
</dbReference>
<evidence type="ECO:0000313" key="5">
    <source>
        <dbReference type="Proteomes" id="UP000053558"/>
    </source>
</evidence>
<reference evidence="5" key="1">
    <citation type="journal article" date="2012" name="Science">
        <title>The Paleozoic origin of enzymatic lignin decomposition reconstructed from 31 fungal genomes.</title>
        <authorList>
            <person name="Floudas D."/>
            <person name="Binder M."/>
            <person name="Riley R."/>
            <person name="Barry K."/>
            <person name="Blanchette R.A."/>
            <person name="Henrissat B."/>
            <person name="Martinez A.T."/>
            <person name="Otillar R."/>
            <person name="Spatafora J.W."/>
            <person name="Yadav J.S."/>
            <person name="Aerts A."/>
            <person name="Benoit I."/>
            <person name="Boyd A."/>
            <person name="Carlson A."/>
            <person name="Copeland A."/>
            <person name="Coutinho P.M."/>
            <person name="de Vries R.P."/>
            <person name="Ferreira P."/>
            <person name="Findley K."/>
            <person name="Foster B."/>
            <person name="Gaskell J."/>
            <person name="Glotzer D."/>
            <person name="Gorecki P."/>
            <person name="Heitman J."/>
            <person name="Hesse C."/>
            <person name="Hori C."/>
            <person name="Igarashi K."/>
            <person name="Jurgens J.A."/>
            <person name="Kallen N."/>
            <person name="Kersten P."/>
            <person name="Kohler A."/>
            <person name="Kuees U."/>
            <person name="Kumar T.K.A."/>
            <person name="Kuo A."/>
            <person name="LaButti K."/>
            <person name="Larrondo L.F."/>
            <person name="Lindquist E."/>
            <person name="Ling A."/>
            <person name="Lombard V."/>
            <person name="Lucas S."/>
            <person name="Lundell T."/>
            <person name="Martin R."/>
            <person name="McLaughlin D.J."/>
            <person name="Morgenstern I."/>
            <person name="Morin E."/>
            <person name="Murat C."/>
            <person name="Nagy L.G."/>
            <person name="Nolan M."/>
            <person name="Ohm R.A."/>
            <person name="Patyshakuliyeva A."/>
            <person name="Rokas A."/>
            <person name="Ruiz-Duenas F.J."/>
            <person name="Sabat G."/>
            <person name="Salamov A."/>
            <person name="Samejima M."/>
            <person name="Schmutz J."/>
            <person name="Slot J.C."/>
            <person name="St John F."/>
            <person name="Stenlid J."/>
            <person name="Sun H."/>
            <person name="Sun S."/>
            <person name="Syed K."/>
            <person name="Tsang A."/>
            <person name="Wiebenga A."/>
            <person name="Young D."/>
            <person name="Pisabarro A."/>
            <person name="Eastwood D.C."/>
            <person name="Martin F."/>
            <person name="Cullen D."/>
            <person name="Grigoriev I.V."/>
            <person name="Hibbett D.S."/>
        </authorList>
    </citation>
    <scope>NUCLEOTIDE SEQUENCE [LARGE SCALE GENOMIC DNA]</scope>
    <source>
        <strain evidence="5">RWD-64-598 SS2</strain>
    </source>
</reference>
<dbReference type="GO" id="GO:0051301">
    <property type="term" value="P:cell division"/>
    <property type="evidence" value="ECO:0007669"/>
    <property type="project" value="UniProtKB-KW"/>
</dbReference>
<protein>
    <submittedName>
        <fullName evidence="4">Cell division control protein 4</fullName>
    </submittedName>
</protein>
<gene>
    <name evidence="4" type="ORF">CONPUDRAFT_97136</name>
</gene>
<dbReference type="SUPFAM" id="SSF50978">
    <property type="entry name" value="WD40 repeat-like"/>
    <property type="match status" value="1"/>
</dbReference>
<feature type="repeat" description="WD" evidence="3">
    <location>
        <begin position="55"/>
        <end position="94"/>
    </location>
</feature>
<name>A0A5M3N177_CONPW</name>
<keyword evidence="4" id="KW-0132">Cell division</keyword>
<dbReference type="OrthoDB" id="190105at2759"/>
<evidence type="ECO:0000256" key="1">
    <source>
        <dbReference type="ARBA" id="ARBA00022574"/>
    </source>
</evidence>
<dbReference type="Proteomes" id="UP000053558">
    <property type="component" value="Unassembled WGS sequence"/>
</dbReference>
<dbReference type="Pfam" id="PF00400">
    <property type="entry name" value="WD40"/>
    <property type="match status" value="7"/>
</dbReference>
<dbReference type="CDD" id="cd00200">
    <property type="entry name" value="WD40"/>
    <property type="match status" value="1"/>
</dbReference>
<feature type="repeat" description="WD" evidence="3">
    <location>
        <begin position="219"/>
        <end position="260"/>
    </location>
</feature>
<dbReference type="KEGG" id="cput:CONPUDRAFT_97136"/>
<dbReference type="PROSITE" id="PS00678">
    <property type="entry name" value="WD_REPEATS_1"/>
    <property type="match status" value="3"/>
</dbReference>
<dbReference type="PROSITE" id="PS50294">
    <property type="entry name" value="WD_REPEATS_REGION"/>
    <property type="match status" value="3"/>
</dbReference>
<dbReference type="AlphaFoldDB" id="A0A5M3N177"/>
<dbReference type="Gene3D" id="2.130.10.10">
    <property type="entry name" value="YVTN repeat-like/Quinoprotein amine dehydrogenase"/>
    <property type="match status" value="1"/>
</dbReference>
<dbReference type="PANTHER" id="PTHR22847:SF637">
    <property type="entry name" value="WD REPEAT DOMAIN 5B"/>
    <property type="match status" value="1"/>
</dbReference>
<dbReference type="InterPro" id="IPR019775">
    <property type="entry name" value="WD40_repeat_CS"/>
</dbReference>
<keyword evidence="4" id="KW-0131">Cell cycle</keyword>
<dbReference type="SMART" id="SM00320">
    <property type="entry name" value="WD40"/>
    <property type="match status" value="8"/>
</dbReference>
<evidence type="ECO:0000313" key="4">
    <source>
        <dbReference type="EMBL" id="EIW84774.1"/>
    </source>
</evidence>
<feature type="repeat" description="WD" evidence="3">
    <location>
        <begin position="261"/>
        <end position="300"/>
    </location>
</feature>
<dbReference type="PROSITE" id="PS50082">
    <property type="entry name" value="WD_REPEATS_2"/>
    <property type="match status" value="4"/>
</dbReference>
<dbReference type="InterPro" id="IPR015943">
    <property type="entry name" value="WD40/YVTN_repeat-like_dom_sf"/>
</dbReference>
<sequence length="394" mass="43179">MSWLSNTDPAHRSFPAHGSSVVTSLLLSRGRIISASDDHSIHVYSLLSGELLHSLEGHESGVWANAAKGDTLVSGSSDRTVRVWDLATGKCTHVFGGHTSTVRCVAIVTPEWVDVEDENGAVTKEKWPKRSVIVSGSRDHSMHVWALPQPNDEEYKSIVPEYEDEEDDVTGNPYHLLHLTGHENAVRALAAQGRVVVSGSYDNTVRVWDIVTGECKWMLTGHKKKVYSVALDLARRQAYSGSMDDTVRIWDIQNGQCKHTLTGHTSLVGLLGLSSSHLVSASADANICIWDPDTGELRHKLTGLLSAVTCFQHDDSKVLSGSDGVLRMWSVRDGTAVRDLLTGQMGVWQVAFNGRWCVAASSRNDQTMLHIWDFGVDGDEMHGEETEDGNDDAK</sequence>
<keyword evidence="5" id="KW-1185">Reference proteome</keyword>
<organism evidence="4 5">
    <name type="scientific">Coniophora puteana (strain RWD-64-598)</name>
    <name type="common">Brown rot fungus</name>
    <dbReference type="NCBI Taxonomy" id="741705"/>
    <lineage>
        <taxon>Eukaryota</taxon>
        <taxon>Fungi</taxon>
        <taxon>Dikarya</taxon>
        <taxon>Basidiomycota</taxon>
        <taxon>Agaricomycotina</taxon>
        <taxon>Agaricomycetes</taxon>
        <taxon>Agaricomycetidae</taxon>
        <taxon>Boletales</taxon>
        <taxon>Coniophorineae</taxon>
        <taxon>Coniophoraceae</taxon>
        <taxon>Coniophora</taxon>
    </lineage>
</organism>
<dbReference type="GeneID" id="19211799"/>
<dbReference type="EMBL" id="JH711574">
    <property type="protein sequence ID" value="EIW84774.1"/>
    <property type="molecule type" value="Genomic_DNA"/>
</dbReference>
<dbReference type="InterPro" id="IPR001680">
    <property type="entry name" value="WD40_rpt"/>
</dbReference>
<comment type="caution">
    <text evidence="4">The sequence shown here is derived from an EMBL/GenBank/DDBJ whole genome shotgun (WGS) entry which is preliminary data.</text>
</comment>
<dbReference type="InterPro" id="IPR020472">
    <property type="entry name" value="WD40_PAC1"/>
</dbReference>
<dbReference type="InterPro" id="IPR036322">
    <property type="entry name" value="WD40_repeat_dom_sf"/>
</dbReference>
<proteinExistence type="predicted"/>
<evidence type="ECO:0000256" key="3">
    <source>
        <dbReference type="PROSITE-ProRule" id="PRU00221"/>
    </source>
</evidence>
<keyword evidence="2" id="KW-0677">Repeat</keyword>
<evidence type="ECO:0000256" key="2">
    <source>
        <dbReference type="ARBA" id="ARBA00022737"/>
    </source>
</evidence>
<dbReference type="RefSeq" id="XP_007764477.1">
    <property type="nucleotide sequence ID" value="XM_007766287.1"/>
</dbReference>
<keyword evidence="1 3" id="KW-0853">WD repeat</keyword>
<accession>A0A5M3N177</accession>